<reference evidence="1 2" key="1">
    <citation type="submission" date="2021-03" db="EMBL/GenBank/DDBJ databases">
        <title>Human Oral Microbial Genomes.</title>
        <authorList>
            <person name="Johnston C.D."/>
            <person name="Chen T."/>
            <person name="Dewhirst F.E."/>
        </authorList>
    </citation>
    <scope>NUCLEOTIDE SEQUENCE [LARGE SCALE GENOMIC DNA]</scope>
    <source>
        <strain evidence="1 2">DSMZ 100122</strain>
    </source>
</reference>
<proteinExistence type="predicted"/>
<keyword evidence="2" id="KW-1185">Reference proteome</keyword>
<protein>
    <submittedName>
        <fullName evidence="1">D-alanyl-lipoteichoic acid biosynthesis protein DltD</fullName>
    </submittedName>
</protein>
<dbReference type="InterPro" id="IPR036514">
    <property type="entry name" value="SGNH_hydro_sf"/>
</dbReference>
<dbReference type="SUPFAM" id="SSF52266">
    <property type="entry name" value="SGNH hydrolase"/>
    <property type="match status" value="1"/>
</dbReference>
<dbReference type="NCBIfam" id="TIGR04092">
    <property type="entry name" value="LTA_DltD"/>
    <property type="match status" value="1"/>
</dbReference>
<gene>
    <name evidence="1" type="primary">dltD</name>
    <name evidence="1" type="ORF">J5A65_14395</name>
</gene>
<accession>A0ABX7Y5D4</accession>
<evidence type="ECO:0000313" key="2">
    <source>
        <dbReference type="Proteomes" id="UP000678513"/>
    </source>
</evidence>
<dbReference type="RefSeq" id="WP_212323560.1">
    <property type="nucleotide sequence ID" value="NZ_AP024463.1"/>
</dbReference>
<organism evidence="1 2">
    <name type="scientific">Arachnia rubra</name>
    <dbReference type="NCBI Taxonomy" id="1547448"/>
    <lineage>
        <taxon>Bacteria</taxon>
        <taxon>Bacillati</taxon>
        <taxon>Actinomycetota</taxon>
        <taxon>Actinomycetes</taxon>
        <taxon>Propionibacteriales</taxon>
        <taxon>Propionibacteriaceae</taxon>
        <taxon>Arachnia</taxon>
    </lineage>
</organism>
<evidence type="ECO:0000313" key="1">
    <source>
        <dbReference type="EMBL" id="QUC08074.1"/>
    </source>
</evidence>
<dbReference type="EMBL" id="CP072384">
    <property type="protein sequence ID" value="QUC08074.1"/>
    <property type="molecule type" value="Genomic_DNA"/>
</dbReference>
<dbReference type="InterPro" id="IPR023896">
    <property type="entry name" value="LTA_DltD"/>
</dbReference>
<dbReference type="Proteomes" id="UP000678513">
    <property type="component" value="Chromosome"/>
</dbReference>
<dbReference type="InterPro" id="IPR006998">
    <property type="entry name" value="DltD"/>
</dbReference>
<dbReference type="PANTHER" id="PTHR40039">
    <property type="entry name" value="PROTEIN DLTD"/>
    <property type="match status" value="1"/>
</dbReference>
<dbReference type="Pfam" id="PF04914">
    <property type="entry name" value="DltD"/>
    <property type="match status" value="1"/>
</dbReference>
<name>A0ABX7Y5D4_9ACTN</name>
<dbReference type="Gene3D" id="3.40.50.1110">
    <property type="entry name" value="SGNH hydrolase"/>
    <property type="match status" value="1"/>
</dbReference>
<sequence>MRRRRASQVVGVLVGSALFAGFFFTPALPAFFSAEVFAQGPTGMSKRELFYATTMERLRDPTAYSQAVAAAPESNRNLLLLGSSELSSPAPQNPARFFPHHVSDFDLFISGRGYTQSLYQAISLSATASQTPMKKVALIVSPQWFTRDGELPEAFQDVFSAEDYNRMLGDSSLSDDLRQRIVARADALRQVSSQPAARLDRVELAVGGRVGLAKSAIEGAGYTAPYSVAEGSVPASQVDWDAHLAQATQEGAAASSNDLNIEDNYYKTYVEPALEKSKGSMSTLDYSADSPEYGDLNLFLEVAKAHGIEVMLISVPVHGKWYDYTGYPAERRAQYYEKIRQLAAQHGARLADFSSHEYDPYFLYDVMHLGWKGWLYVNQACVDFATS</sequence>
<dbReference type="PANTHER" id="PTHR40039:SF1">
    <property type="entry name" value="PROTEIN DLTD"/>
    <property type="match status" value="1"/>
</dbReference>